<evidence type="ECO:0000256" key="3">
    <source>
        <dbReference type="SAM" id="Phobius"/>
    </source>
</evidence>
<proteinExistence type="inferred from homology"/>
<comment type="similarity">
    <text evidence="1">Belongs to the ice-binding protein family.</text>
</comment>
<dbReference type="InterPro" id="IPR045826">
    <property type="entry name" value="SpaA_PFL_dom_2"/>
</dbReference>
<feature type="transmembrane region" description="Helical" evidence="3">
    <location>
        <begin position="672"/>
        <end position="690"/>
    </location>
</feature>
<evidence type="ECO:0000313" key="5">
    <source>
        <dbReference type="EMBL" id="PIZ99029.1"/>
    </source>
</evidence>
<comment type="caution">
    <text evidence="5">The sequence shown here is derived from an EMBL/GenBank/DDBJ whole genome shotgun (WGS) entry which is preliminary data.</text>
</comment>
<dbReference type="Gene3D" id="2.40.160.150">
    <property type="match status" value="1"/>
</dbReference>
<organism evidence="5 6">
    <name type="scientific">Candidatus Komeilibacteria bacterium CG_4_10_14_0_2_um_filter_37_10</name>
    <dbReference type="NCBI Taxonomy" id="1974470"/>
    <lineage>
        <taxon>Bacteria</taxon>
        <taxon>Candidatus Komeiliibacteriota</taxon>
    </lineage>
</organism>
<keyword evidence="3" id="KW-0812">Transmembrane</keyword>
<dbReference type="NCBIfam" id="TIGR01451">
    <property type="entry name" value="B_ant_repeat"/>
    <property type="match status" value="1"/>
</dbReference>
<evidence type="ECO:0000259" key="4">
    <source>
        <dbReference type="Pfam" id="PF19403"/>
    </source>
</evidence>
<keyword evidence="3" id="KW-0472">Membrane</keyword>
<keyword evidence="2" id="KW-0732">Signal</keyword>
<dbReference type="InterPro" id="IPR021884">
    <property type="entry name" value="Ice-bd_prot"/>
</dbReference>
<dbReference type="Pfam" id="PF11999">
    <property type="entry name" value="Ice_binding"/>
    <property type="match status" value="1"/>
</dbReference>
<keyword evidence="3" id="KW-1133">Transmembrane helix</keyword>
<evidence type="ECO:0000313" key="6">
    <source>
        <dbReference type="Proteomes" id="UP000230405"/>
    </source>
</evidence>
<sequence>MRNFNKSLAMGLLLALLFMGFGPIPVFSATTPTLGMAATYGVLASTYTNTVIGTTISGGVGFTTGPAVVPGGAHINYGSGAPYASAGADQGIALADLALQPCTFDFAPGAINLSTDITHGPAGVYTPGVYCSVGAMNVGGPLTLNGNGTYIFRSVGALTSTAGSIITLTGASACDVFWTPTEAATLAANTTFAGTIISDAGITIGANTIWSGRALAFGGTVTTDTDTITAPSCASSLATLHIIKQVINNNGGVATAALFNLHVKLAGVDVAGSPAVGTVTPGTSYSLAAGTYKVSEDVNASYTSSFSGDCDAGGNITLVAGNDKSCTITNDDIAALTGTINVVKVVVNDNGRTKTIANFPLFVNGVAVISGVTNTFAAPATYTVTETVNTDYVQSFSGDCDVNGQVILAVGTNKFCIITNNDTAPSSGGSGGTFFGPAAPPLIAVLKVPSPLSLPLGPGLVMYTYTLRNIGTVPVTDITMVGDTCSPIVLNSGDGNADSKLDVSETWEYRCSTTLTKTHTNTVVATGWANGLSATDIASATVVVGAPIVPPLIHVTKVPSTPTVLAGGTVTYTEKITNPGTVALNNVILTDDKRAPTKYVSGDTDNDAKLDTTETWTYTCRTSLNKTTTNTAVASGEANGLTARDFAVATVVVAAVVPGLPNTGSAPAENSILWFAGIAGIFVVLFFLYVRQKKQSE</sequence>
<dbReference type="Pfam" id="PF19403">
    <property type="entry name" value="SpaA_2"/>
    <property type="match status" value="1"/>
</dbReference>
<dbReference type="AlphaFoldDB" id="A0A2M7VF53"/>
<gene>
    <name evidence="5" type="ORF">COX77_02770</name>
</gene>
<name>A0A2M7VF53_9BACT</name>
<evidence type="ECO:0000256" key="1">
    <source>
        <dbReference type="ARBA" id="ARBA00005445"/>
    </source>
</evidence>
<protein>
    <recommendedName>
        <fullName evidence="4">SpaA-like prealbumin fold domain-containing protein</fullName>
    </recommendedName>
</protein>
<dbReference type="Proteomes" id="UP000230405">
    <property type="component" value="Unassembled WGS sequence"/>
</dbReference>
<evidence type="ECO:0000256" key="2">
    <source>
        <dbReference type="ARBA" id="ARBA00022729"/>
    </source>
</evidence>
<dbReference type="InterPro" id="IPR047589">
    <property type="entry name" value="DUF11_rpt"/>
</dbReference>
<dbReference type="EMBL" id="PFPO01000050">
    <property type="protein sequence ID" value="PIZ99029.1"/>
    <property type="molecule type" value="Genomic_DNA"/>
</dbReference>
<feature type="domain" description="SpaA-like prealbumin fold" evidence="4">
    <location>
        <begin position="238"/>
        <end position="328"/>
    </location>
</feature>
<accession>A0A2M7VF53</accession>
<reference evidence="6" key="1">
    <citation type="submission" date="2017-09" db="EMBL/GenBank/DDBJ databases">
        <title>Depth-based differentiation of microbial function through sediment-hosted aquifers and enrichment of novel symbionts in the deep terrestrial subsurface.</title>
        <authorList>
            <person name="Probst A.J."/>
            <person name="Ladd B."/>
            <person name="Jarett J.K."/>
            <person name="Geller-Mcgrath D.E."/>
            <person name="Sieber C.M.K."/>
            <person name="Emerson J.B."/>
            <person name="Anantharaman K."/>
            <person name="Thomas B.C."/>
            <person name="Malmstrom R."/>
            <person name="Stieglmeier M."/>
            <person name="Klingl A."/>
            <person name="Woyke T."/>
            <person name="Ryan C.M."/>
            <person name="Banfield J.F."/>
        </authorList>
    </citation>
    <scope>NUCLEOTIDE SEQUENCE [LARGE SCALE GENOMIC DNA]</scope>
</reference>